<gene>
    <name evidence="1" type="ORF">OSB04_016943</name>
</gene>
<sequence>MVGVSKKCNARVAVADGEGEGDGADFATDRTLCTLHFAPKMDTGNFRLMTQDLVKLDNFDGSNYTR</sequence>
<evidence type="ECO:0000313" key="2">
    <source>
        <dbReference type="Proteomes" id="UP001172457"/>
    </source>
</evidence>
<dbReference type="AlphaFoldDB" id="A0AA38T1Z2"/>
<organism evidence="1 2">
    <name type="scientific">Centaurea solstitialis</name>
    <name type="common">yellow star-thistle</name>
    <dbReference type="NCBI Taxonomy" id="347529"/>
    <lineage>
        <taxon>Eukaryota</taxon>
        <taxon>Viridiplantae</taxon>
        <taxon>Streptophyta</taxon>
        <taxon>Embryophyta</taxon>
        <taxon>Tracheophyta</taxon>
        <taxon>Spermatophyta</taxon>
        <taxon>Magnoliopsida</taxon>
        <taxon>eudicotyledons</taxon>
        <taxon>Gunneridae</taxon>
        <taxon>Pentapetalae</taxon>
        <taxon>asterids</taxon>
        <taxon>campanulids</taxon>
        <taxon>Asterales</taxon>
        <taxon>Asteraceae</taxon>
        <taxon>Carduoideae</taxon>
        <taxon>Cardueae</taxon>
        <taxon>Centaureinae</taxon>
        <taxon>Centaurea</taxon>
    </lineage>
</organism>
<reference evidence="1" key="1">
    <citation type="submission" date="2023-03" db="EMBL/GenBank/DDBJ databases">
        <title>Chromosome-scale reference genome and RAD-based genetic map of yellow starthistle (Centaurea solstitialis) reveal putative structural variation and QTLs associated with invader traits.</title>
        <authorList>
            <person name="Reatini B."/>
            <person name="Cang F.A."/>
            <person name="Jiang Q."/>
            <person name="Mckibben M.T.W."/>
            <person name="Barker M.S."/>
            <person name="Rieseberg L.H."/>
            <person name="Dlugosch K.M."/>
        </authorList>
    </citation>
    <scope>NUCLEOTIDE SEQUENCE</scope>
    <source>
        <strain evidence="1">CAN-66</strain>
        <tissue evidence="1">Leaf</tissue>
    </source>
</reference>
<comment type="caution">
    <text evidence="1">The sequence shown here is derived from an EMBL/GenBank/DDBJ whole genome shotgun (WGS) entry which is preliminary data.</text>
</comment>
<proteinExistence type="predicted"/>
<dbReference type="EMBL" id="JARYMX010000004">
    <property type="protein sequence ID" value="KAJ9552898.1"/>
    <property type="molecule type" value="Genomic_DNA"/>
</dbReference>
<accession>A0AA38T1Z2</accession>
<keyword evidence="2" id="KW-1185">Reference proteome</keyword>
<dbReference type="Proteomes" id="UP001172457">
    <property type="component" value="Chromosome 4"/>
</dbReference>
<name>A0AA38T1Z2_9ASTR</name>
<evidence type="ECO:0000313" key="1">
    <source>
        <dbReference type="EMBL" id="KAJ9552898.1"/>
    </source>
</evidence>
<protein>
    <submittedName>
        <fullName evidence="1">Uncharacterized protein</fullName>
    </submittedName>
</protein>